<evidence type="ECO:0000259" key="1">
    <source>
        <dbReference type="Pfam" id="PF09346"/>
    </source>
</evidence>
<dbReference type="SUPFAM" id="SSF160631">
    <property type="entry name" value="SMI1/KNR4-like"/>
    <property type="match status" value="1"/>
</dbReference>
<sequence>MSVIGGSLFLSSDEEVAAAEAALGTRFPEGYRAYVTTLGEGILGGDLVRIYPPHRILHGPNDVATWRERIAQYWFWGDNPLLRKPSAAECVIVGDTTQGDELVFRPSDPDRILVLPRDSEEVHAVEGGLLAAVEWLCSSGAVAEPFTDREFEPFSTRTA</sequence>
<dbReference type="InterPro" id="IPR018958">
    <property type="entry name" value="Knr4/Smi1-like_dom"/>
</dbReference>
<dbReference type="Gene3D" id="3.40.1580.10">
    <property type="entry name" value="SMI1/KNR4-like"/>
    <property type="match status" value="1"/>
</dbReference>
<dbReference type="Proteomes" id="UP000517759">
    <property type="component" value="Unassembled WGS sequence"/>
</dbReference>
<organism evidence="2 3">
    <name type="scientific">Methylobacterium brachythecii</name>
    <dbReference type="NCBI Taxonomy" id="1176177"/>
    <lineage>
        <taxon>Bacteria</taxon>
        <taxon>Pseudomonadati</taxon>
        <taxon>Pseudomonadota</taxon>
        <taxon>Alphaproteobacteria</taxon>
        <taxon>Hyphomicrobiales</taxon>
        <taxon>Methylobacteriaceae</taxon>
        <taxon>Methylobacterium</taxon>
    </lineage>
</organism>
<feature type="domain" description="Knr4/Smi1-like" evidence="1">
    <location>
        <begin position="12"/>
        <end position="113"/>
    </location>
</feature>
<name>A0A7W6AK26_9HYPH</name>
<reference evidence="2 3" key="1">
    <citation type="submission" date="2020-08" db="EMBL/GenBank/DDBJ databases">
        <title>Genomic Encyclopedia of Type Strains, Phase IV (KMG-IV): sequencing the most valuable type-strain genomes for metagenomic binning, comparative biology and taxonomic classification.</title>
        <authorList>
            <person name="Goeker M."/>
        </authorList>
    </citation>
    <scope>NUCLEOTIDE SEQUENCE [LARGE SCALE GENOMIC DNA]</scope>
    <source>
        <strain evidence="2 3">DSM 24105</strain>
    </source>
</reference>
<evidence type="ECO:0000313" key="3">
    <source>
        <dbReference type="Proteomes" id="UP000517759"/>
    </source>
</evidence>
<dbReference type="RefSeq" id="WP_183504671.1">
    <property type="nucleotide sequence ID" value="NZ_BSPG01000001.1"/>
</dbReference>
<dbReference type="EMBL" id="JACIDN010000003">
    <property type="protein sequence ID" value="MBB3902609.1"/>
    <property type="molecule type" value="Genomic_DNA"/>
</dbReference>
<dbReference type="AlphaFoldDB" id="A0A7W6AK26"/>
<dbReference type="InterPro" id="IPR037883">
    <property type="entry name" value="Knr4/Smi1-like_sf"/>
</dbReference>
<protein>
    <recommendedName>
        <fullName evidence="1">Knr4/Smi1-like domain-containing protein</fullName>
    </recommendedName>
</protein>
<comment type="caution">
    <text evidence="2">The sequence shown here is derived from an EMBL/GenBank/DDBJ whole genome shotgun (WGS) entry which is preliminary data.</text>
</comment>
<gene>
    <name evidence="2" type="ORF">GGR33_002104</name>
</gene>
<dbReference type="Pfam" id="PF09346">
    <property type="entry name" value="SMI1_KNR4"/>
    <property type="match status" value="1"/>
</dbReference>
<evidence type="ECO:0000313" key="2">
    <source>
        <dbReference type="EMBL" id="MBB3902609.1"/>
    </source>
</evidence>
<accession>A0A7W6AK26</accession>
<proteinExistence type="predicted"/>